<accession>A0A2T1DUX0</accession>
<dbReference type="InterPro" id="IPR000587">
    <property type="entry name" value="Creatinase_N"/>
</dbReference>
<keyword evidence="4" id="KW-0464">Manganese</keyword>
<dbReference type="AlphaFoldDB" id="A0A2T1DUX0"/>
<dbReference type="Pfam" id="PF01321">
    <property type="entry name" value="Creatinase_N"/>
    <property type="match status" value="1"/>
</dbReference>
<dbReference type="InterPro" id="IPR050422">
    <property type="entry name" value="X-Pro_aminopeptidase_P"/>
</dbReference>
<dbReference type="FunFam" id="3.90.230.10:FF:000007">
    <property type="entry name" value="Xaa-Pro aminopeptidase P"/>
    <property type="match status" value="1"/>
</dbReference>
<gene>
    <name evidence="8" type="ORF">C7B82_27760</name>
</gene>
<reference evidence="9" key="1">
    <citation type="submission" date="2018-02" db="EMBL/GenBank/DDBJ databases">
        <authorList>
            <person name="Moore K."/>
            <person name="Momper L."/>
        </authorList>
    </citation>
    <scope>NUCLEOTIDE SEQUENCE [LARGE SCALE GENOMIC DNA]</scope>
    <source>
        <strain evidence="9">ULC18</strain>
    </source>
</reference>
<evidence type="ECO:0000259" key="6">
    <source>
        <dbReference type="Pfam" id="PF01321"/>
    </source>
</evidence>
<feature type="domain" description="Peptidase M24" evidence="5">
    <location>
        <begin position="351"/>
        <end position="562"/>
    </location>
</feature>
<evidence type="ECO:0000313" key="8">
    <source>
        <dbReference type="EMBL" id="PSB24279.1"/>
    </source>
</evidence>
<keyword evidence="3" id="KW-0378">Hydrolase</keyword>
<dbReference type="SUPFAM" id="SSF53092">
    <property type="entry name" value="Creatinase/prolidase N-terminal domain"/>
    <property type="match status" value="2"/>
</dbReference>
<dbReference type="InterPro" id="IPR033740">
    <property type="entry name" value="Pept_M24B"/>
</dbReference>
<dbReference type="InterPro" id="IPR036005">
    <property type="entry name" value="Creatinase/aminopeptidase-like"/>
</dbReference>
<comment type="caution">
    <text evidence="8">The sequence shown here is derived from an EMBL/GenBank/DDBJ whole genome shotgun (WGS) entry which is preliminary data.</text>
</comment>
<dbReference type="Proteomes" id="UP000239576">
    <property type="component" value="Unassembled WGS sequence"/>
</dbReference>
<dbReference type="OrthoDB" id="9806388at2"/>
<organism evidence="8 9">
    <name type="scientific">Stenomitos frigidus ULC18</name>
    <dbReference type="NCBI Taxonomy" id="2107698"/>
    <lineage>
        <taxon>Bacteria</taxon>
        <taxon>Bacillati</taxon>
        <taxon>Cyanobacteriota</taxon>
        <taxon>Cyanophyceae</taxon>
        <taxon>Leptolyngbyales</taxon>
        <taxon>Leptolyngbyaceae</taxon>
        <taxon>Stenomitos</taxon>
    </lineage>
</organism>
<evidence type="ECO:0000256" key="4">
    <source>
        <dbReference type="ARBA" id="ARBA00023211"/>
    </source>
</evidence>
<dbReference type="GO" id="GO:0005737">
    <property type="term" value="C:cytoplasm"/>
    <property type="evidence" value="ECO:0007669"/>
    <property type="project" value="UniProtKB-ARBA"/>
</dbReference>
<feature type="domain" description="Peptidase M24 C-terminal" evidence="7">
    <location>
        <begin position="584"/>
        <end position="640"/>
    </location>
</feature>
<dbReference type="Gene3D" id="3.40.350.10">
    <property type="entry name" value="Creatinase/prolidase N-terminal domain"/>
    <property type="match status" value="2"/>
</dbReference>
<dbReference type="EMBL" id="PVWK01000149">
    <property type="protein sequence ID" value="PSB24279.1"/>
    <property type="molecule type" value="Genomic_DNA"/>
</dbReference>
<evidence type="ECO:0000313" key="9">
    <source>
        <dbReference type="Proteomes" id="UP000239576"/>
    </source>
</evidence>
<protein>
    <submittedName>
        <fullName evidence="8">Aminopeptidase</fullName>
    </submittedName>
</protein>
<name>A0A2T1DUX0_9CYAN</name>
<dbReference type="CDD" id="cd01085">
    <property type="entry name" value="APP"/>
    <property type="match status" value="1"/>
</dbReference>
<dbReference type="GO" id="GO:0046872">
    <property type="term" value="F:metal ion binding"/>
    <property type="evidence" value="ECO:0007669"/>
    <property type="project" value="UniProtKB-KW"/>
</dbReference>
<evidence type="ECO:0000259" key="5">
    <source>
        <dbReference type="Pfam" id="PF00557"/>
    </source>
</evidence>
<keyword evidence="2" id="KW-0479">Metal-binding</keyword>
<dbReference type="Pfam" id="PF00557">
    <property type="entry name" value="Peptidase_M24"/>
    <property type="match status" value="1"/>
</dbReference>
<evidence type="ECO:0000256" key="1">
    <source>
        <dbReference type="ARBA" id="ARBA00008766"/>
    </source>
</evidence>
<dbReference type="Gene3D" id="3.90.230.10">
    <property type="entry name" value="Creatinase/methionine aminopeptidase superfamily"/>
    <property type="match status" value="1"/>
</dbReference>
<keyword evidence="8" id="KW-0031">Aminopeptidase</keyword>
<reference evidence="8 9" key="2">
    <citation type="submission" date="2018-03" db="EMBL/GenBank/DDBJ databases">
        <title>The ancient ancestry and fast evolution of plastids.</title>
        <authorList>
            <person name="Moore K.R."/>
            <person name="Magnabosco C."/>
            <person name="Momper L."/>
            <person name="Gold D.A."/>
            <person name="Bosak T."/>
            <person name="Fournier G.P."/>
        </authorList>
    </citation>
    <scope>NUCLEOTIDE SEQUENCE [LARGE SCALE GENOMIC DNA]</scope>
    <source>
        <strain evidence="8 9">ULC18</strain>
    </source>
</reference>
<evidence type="ECO:0000256" key="3">
    <source>
        <dbReference type="ARBA" id="ARBA00022801"/>
    </source>
</evidence>
<feature type="domain" description="Creatinase N-terminal" evidence="6">
    <location>
        <begin position="27"/>
        <end position="173"/>
    </location>
</feature>
<dbReference type="InterPro" id="IPR032416">
    <property type="entry name" value="Peptidase_M24_C"/>
</dbReference>
<dbReference type="InterPro" id="IPR029149">
    <property type="entry name" value="Creatin/AminoP/Spt16_N"/>
</dbReference>
<proteinExistence type="inferred from homology"/>
<dbReference type="RefSeq" id="WP_106260201.1">
    <property type="nucleotide sequence ID" value="NZ_CAWNSW010000026.1"/>
</dbReference>
<keyword evidence="9" id="KW-1185">Reference proteome</keyword>
<dbReference type="Pfam" id="PF16188">
    <property type="entry name" value="Peptidase_M24_C"/>
    <property type="match status" value="1"/>
</dbReference>
<dbReference type="SUPFAM" id="SSF55920">
    <property type="entry name" value="Creatinase/aminopeptidase"/>
    <property type="match status" value="1"/>
</dbReference>
<dbReference type="GO" id="GO:0070006">
    <property type="term" value="F:metalloaminopeptidase activity"/>
    <property type="evidence" value="ECO:0007669"/>
    <property type="project" value="InterPro"/>
</dbReference>
<keyword evidence="8" id="KW-0645">Protease</keyword>
<comment type="similarity">
    <text evidence="1">Belongs to the peptidase M24B family.</text>
</comment>
<evidence type="ECO:0000256" key="2">
    <source>
        <dbReference type="ARBA" id="ARBA00022723"/>
    </source>
</evidence>
<evidence type="ECO:0000259" key="7">
    <source>
        <dbReference type="Pfam" id="PF16188"/>
    </source>
</evidence>
<dbReference type="PANTHER" id="PTHR43763">
    <property type="entry name" value="XAA-PRO AMINOPEPTIDASE 1"/>
    <property type="match status" value="1"/>
</dbReference>
<dbReference type="InterPro" id="IPR000994">
    <property type="entry name" value="Pept_M24"/>
</dbReference>
<dbReference type="PANTHER" id="PTHR43763:SF6">
    <property type="entry name" value="XAA-PRO AMINOPEPTIDASE 1"/>
    <property type="match status" value="1"/>
</dbReference>
<sequence length="642" mass="71090">MTPIDLSLATLSVPQALSAAIQSKFLALRSLLATHQLDGYLVPAADEHLNEYLPEAKQRRIWISGFSGSAGDLLVGQENAWLFVDSRYYEQADLEVDPSLIQVSKLGLEQQKTLDETLEALGREAIKADSTFRLGFDPFTITVSQFRSFEQQLEPSGVTLVPLAGNLVDRVRLQEPWVTAEPLPAYAVSKLFYLPDALTGATIAEKLKRVREALQKANADVLPITKLDQIAWLYNLRGWDVPYNPVFIAYTIVTNTEAYLFTNLDRIPLDLQELLQAQVALLPYEAYAETLKALVAQSPNHRVLLDPKHTTMGTHELLTDPFAAIACKISEANNPIEGMKARKNAIEVSQMQQANLKASRAKARTLKWVADQFNSGKTLTEADVAATVERFYAEEADFQGLSFNTIAGAGANSSIVHYGTPNPQRVLHSGEFLLLDSGAQYASGTTDDTRTLVVGDPTPEQVECYTEVLKSHINCAMQRFPKGTTGAQLDGIARSTLWFAGLDYGHGTGHGVGAFLNVHEGPNGISKRVSEPLEPGMVTSIEPGFYKPGWGGIRIENLYVVKDLTPKDETPTADAKPDPNKLSWYGFESLTYIPFDKRLIDRDRLDNRQRQWLEQYNKAIVAKLTPTLTPEETAWLKDVCTY</sequence>
<dbReference type="Pfam" id="PF16189">
    <property type="entry name" value="Creatinase_N_2"/>
    <property type="match status" value="1"/>
</dbReference>